<dbReference type="GO" id="GO:0044781">
    <property type="term" value="P:bacterial-type flagellum organization"/>
    <property type="evidence" value="ECO:0007669"/>
    <property type="project" value="UniProtKB-UniRule"/>
</dbReference>
<dbReference type="AlphaFoldDB" id="A0A5A7N6N3"/>
<proteinExistence type="inferred from homology"/>
<evidence type="ECO:0000256" key="3">
    <source>
        <dbReference type="ARBA" id="ARBA00022795"/>
    </source>
</evidence>
<evidence type="ECO:0000256" key="1">
    <source>
        <dbReference type="ARBA" id="ARBA00010577"/>
    </source>
</evidence>
<dbReference type="RefSeq" id="WP_150006863.1">
    <property type="nucleotide sequence ID" value="NZ_BKCN01000003.1"/>
</dbReference>
<dbReference type="InterPro" id="IPR025965">
    <property type="entry name" value="FlgD/Vpr_Ig-like"/>
</dbReference>
<comment type="caution">
    <text evidence="7">The sequence shown here is derived from an EMBL/GenBank/DDBJ whole genome shotgun (WGS) entry which is preliminary data.</text>
</comment>
<dbReference type="Pfam" id="PF03963">
    <property type="entry name" value="FlgD"/>
    <property type="match status" value="1"/>
</dbReference>
<comment type="similarity">
    <text evidence="1 5">Belongs to the FlgD family.</text>
</comment>
<dbReference type="Proteomes" id="UP000324996">
    <property type="component" value="Unassembled WGS sequence"/>
</dbReference>
<evidence type="ECO:0000259" key="6">
    <source>
        <dbReference type="Pfam" id="PF13860"/>
    </source>
</evidence>
<organism evidence="7 8">
    <name type="scientific">Iodidimonas nitroreducens</name>
    <dbReference type="NCBI Taxonomy" id="1236968"/>
    <lineage>
        <taxon>Bacteria</taxon>
        <taxon>Pseudomonadati</taxon>
        <taxon>Pseudomonadota</taxon>
        <taxon>Alphaproteobacteria</taxon>
        <taxon>Iodidimonadales</taxon>
        <taxon>Iodidimonadaceae</taxon>
        <taxon>Iodidimonas</taxon>
    </lineage>
</organism>
<feature type="domain" description="FlgD/Vpr Ig-like" evidence="6">
    <location>
        <begin position="103"/>
        <end position="166"/>
    </location>
</feature>
<reference evidence="7 8" key="1">
    <citation type="submission" date="2019-09" db="EMBL/GenBank/DDBJ databases">
        <title>NBRP : Genome information of microbial organism related human and environment.</title>
        <authorList>
            <person name="Hattori M."/>
            <person name="Oshima K."/>
            <person name="Inaba H."/>
            <person name="Suda W."/>
            <person name="Sakamoto M."/>
            <person name="Iino T."/>
            <person name="Kitahara M."/>
            <person name="Oshida Y."/>
            <person name="Iida T."/>
            <person name="Kudo T."/>
            <person name="Itoh T."/>
            <person name="Ohkuma M."/>
        </authorList>
    </citation>
    <scope>NUCLEOTIDE SEQUENCE [LARGE SCALE GENOMIC DNA]</scope>
    <source>
        <strain evidence="7 8">Q-1</strain>
    </source>
</reference>
<dbReference type="Gene3D" id="2.30.30.910">
    <property type="match status" value="1"/>
</dbReference>
<evidence type="ECO:0000313" key="8">
    <source>
        <dbReference type="Proteomes" id="UP000324996"/>
    </source>
</evidence>
<dbReference type="Gene3D" id="2.60.40.4070">
    <property type="match status" value="1"/>
</dbReference>
<dbReference type="Pfam" id="PF13860">
    <property type="entry name" value="FlgD_ig"/>
    <property type="match status" value="1"/>
</dbReference>
<dbReference type="InterPro" id="IPR005648">
    <property type="entry name" value="FlgD"/>
</dbReference>
<gene>
    <name evidence="7" type="primary">flgD</name>
    <name evidence="7" type="ORF">JCM17846_09870</name>
</gene>
<evidence type="ECO:0000313" key="7">
    <source>
        <dbReference type="EMBL" id="GER03305.1"/>
    </source>
</evidence>
<name>A0A5A7N6N3_9PROT</name>
<evidence type="ECO:0000256" key="2">
    <source>
        <dbReference type="ARBA" id="ARBA00016013"/>
    </source>
</evidence>
<protein>
    <recommendedName>
        <fullName evidence="2 5">Basal-body rod modification protein FlgD</fullName>
    </recommendedName>
</protein>
<comment type="function">
    <text evidence="4 5">Required for flagellar hook formation. May act as a scaffolding protein.</text>
</comment>
<dbReference type="EMBL" id="BKCN01000003">
    <property type="protein sequence ID" value="GER03305.1"/>
    <property type="molecule type" value="Genomic_DNA"/>
</dbReference>
<keyword evidence="3 5" id="KW-1005">Bacterial flagellum biogenesis</keyword>
<evidence type="ECO:0000256" key="5">
    <source>
        <dbReference type="RuleBase" id="RU362076"/>
    </source>
</evidence>
<sequence length="244" mass="25849">MDITNTSSVGSATTNALSGDINTFLQLLTAQLRNQDPLNPVDNTEFVAQLAQFSQVEQQLESNSSLKSILDVMKGQSLSDQIAFMGQIVEARTDRLPLGPDGAQIQYRLDNPADAVTITILGPGGEPLATLPGSVEAGANTVLWDGRGEDGIALPPGSYAIAIESLRNGLMSRVDPVIAGVVSQVRVNEAGEADLILSNGLTVPADSITRAAAPMNLWPRRAEGCCFIRDQKNPRSENGGFSYP</sequence>
<evidence type="ECO:0000256" key="4">
    <source>
        <dbReference type="ARBA" id="ARBA00024746"/>
    </source>
</evidence>
<keyword evidence="8" id="KW-1185">Reference proteome</keyword>
<accession>A0A5A7N6N3</accession>